<comment type="caution">
    <text evidence="5">The sequence shown here is derived from an EMBL/GenBank/DDBJ whole genome shotgun (WGS) entry which is preliminary data.</text>
</comment>
<evidence type="ECO:0000256" key="2">
    <source>
        <dbReference type="ARBA" id="ARBA00023043"/>
    </source>
</evidence>
<dbReference type="InterPro" id="IPR056884">
    <property type="entry name" value="NPHP3-like_N"/>
</dbReference>
<feature type="repeat" description="ANK" evidence="3">
    <location>
        <begin position="815"/>
        <end position="847"/>
    </location>
</feature>
<dbReference type="Pfam" id="PF12796">
    <property type="entry name" value="Ank_2"/>
    <property type="match status" value="4"/>
</dbReference>
<feature type="repeat" description="ANK" evidence="3">
    <location>
        <begin position="1169"/>
        <end position="1201"/>
    </location>
</feature>
<feature type="repeat" description="ANK" evidence="3">
    <location>
        <begin position="923"/>
        <end position="955"/>
    </location>
</feature>
<dbReference type="InterPro" id="IPR002110">
    <property type="entry name" value="Ankyrin_rpt"/>
</dbReference>
<feature type="repeat" description="ANK" evidence="3">
    <location>
        <begin position="651"/>
        <end position="683"/>
    </location>
</feature>
<feature type="domain" description="Nephrocystin 3-like N-terminal" evidence="4">
    <location>
        <begin position="87"/>
        <end position="263"/>
    </location>
</feature>
<dbReference type="AlphaFoldDB" id="A0A3E2GSC2"/>
<dbReference type="Proteomes" id="UP000258309">
    <property type="component" value="Unassembled WGS sequence"/>
</dbReference>
<protein>
    <recommendedName>
        <fullName evidence="4">Nephrocystin 3-like N-terminal domain-containing protein</fullName>
    </recommendedName>
</protein>
<dbReference type="Gene3D" id="3.40.50.300">
    <property type="entry name" value="P-loop containing nucleotide triphosphate hydrolases"/>
    <property type="match status" value="1"/>
</dbReference>
<evidence type="ECO:0000259" key="4">
    <source>
        <dbReference type="Pfam" id="PF24883"/>
    </source>
</evidence>
<dbReference type="SMART" id="SM00248">
    <property type="entry name" value="ANK"/>
    <property type="match status" value="17"/>
</dbReference>
<dbReference type="PANTHER" id="PTHR24198:SF165">
    <property type="entry name" value="ANKYRIN REPEAT-CONTAINING PROTEIN-RELATED"/>
    <property type="match status" value="1"/>
</dbReference>
<gene>
    <name evidence="5" type="ORF">B7463_g12349</name>
</gene>
<feature type="non-terminal residue" evidence="5">
    <location>
        <position position="1248"/>
    </location>
</feature>
<dbReference type="PANTHER" id="PTHR24198">
    <property type="entry name" value="ANKYRIN REPEAT AND PROTEIN KINASE DOMAIN-CONTAINING PROTEIN"/>
    <property type="match status" value="1"/>
</dbReference>
<proteinExistence type="predicted"/>
<organism evidence="5 6">
    <name type="scientific">Scytalidium lignicola</name>
    <name type="common">Hyphomycete</name>
    <dbReference type="NCBI Taxonomy" id="5539"/>
    <lineage>
        <taxon>Eukaryota</taxon>
        <taxon>Fungi</taxon>
        <taxon>Dikarya</taxon>
        <taxon>Ascomycota</taxon>
        <taxon>Pezizomycotina</taxon>
        <taxon>Leotiomycetes</taxon>
        <taxon>Leotiomycetes incertae sedis</taxon>
        <taxon>Scytalidium</taxon>
    </lineage>
</organism>
<feature type="repeat" description="ANK" evidence="3">
    <location>
        <begin position="1069"/>
        <end position="1101"/>
    </location>
</feature>
<dbReference type="EMBL" id="NCSJ02000536">
    <property type="protein sequence ID" value="RFU23992.1"/>
    <property type="molecule type" value="Genomic_DNA"/>
</dbReference>
<dbReference type="SUPFAM" id="SSF48403">
    <property type="entry name" value="Ankyrin repeat"/>
    <property type="match status" value="2"/>
</dbReference>
<feature type="repeat" description="ANK" evidence="3">
    <location>
        <begin position="1136"/>
        <end position="1168"/>
    </location>
</feature>
<evidence type="ECO:0000256" key="3">
    <source>
        <dbReference type="PROSITE-ProRule" id="PRU00023"/>
    </source>
</evidence>
<feature type="repeat" description="ANK" evidence="3">
    <location>
        <begin position="779"/>
        <end position="811"/>
    </location>
</feature>
<name>A0A3E2GSC2_SCYLI</name>
<dbReference type="Pfam" id="PF00023">
    <property type="entry name" value="Ank"/>
    <property type="match status" value="1"/>
</dbReference>
<evidence type="ECO:0000256" key="1">
    <source>
        <dbReference type="ARBA" id="ARBA00022737"/>
    </source>
</evidence>
<dbReference type="OMA" id="DINAQRW"/>
<dbReference type="PROSITE" id="PS50088">
    <property type="entry name" value="ANK_REPEAT"/>
    <property type="match status" value="9"/>
</dbReference>
<dbReference type="STRING" id="5539.A0A3E2GSC2"/>
<dbReference type="PROSITE" id="PS50297">
    <property type="entry name" value="ANK_REP_REGION"/>
    <property type="match status" value="8"/>
</dbReference>
<feature type="repeat" description="ANK" evidence="3">
    <location>
        <begin position="851"/>
        <end position="879"/>
    </location>
</feature>
<dbReference type="Pfam" id="PF24883">
    <property type="entry name" value="NPHP3_N"/>
    <property type="match status" value="1"/>
</dbReference>
<feature type="repeat" description="ANK" evidence="3">
    <location>
        <begin position="964"/>
        <end position="993"/>
    </location>
</feature>
<evidence type="ECO:0000313" key="6">
    <source>
        <dbReference type="Proteomes" id="UP000258309"/>
    </source>
</evidence>
<evidence type="ECO:0000313" key="5">
    <source>
        <dbReference type="EMBL" id="RFU23992.1"/>
    </source>
</evidence>
<keyword evidence="2 3" id="KW-0040">ANK repeat</keyword>
<accession>A0A3E2GSC2</accession>
<keyword evidence="1" id="KW-0677">Repeat</keyword>
<feature type="non-terminal residue" evidence="5">
    <location>
        <position position="1"/>
    </location>
</feature>
<dbReference type="OrthoDB" id="1577640at2759"/>
<sequence>MADPLSLVASLIAVAQVSGSIISLCYYYRRGVQGAQKDIAQILRNVIEQLIPLLDRDDVGSEVMLEWLGAPDPSVRHNDFYKKRAKDTGLWQLNRSAFEAWCDARMSSFWLHGIPGCGKSVLSSVVIEHIKYRNGLGNDAALAYFYFDFSNEAISKSEVMLRSLVSQLAAWKGKPPKALAQCAIRYFRKTYCGDGLAVYRDGIAQPPVQDLVKILRGIAEEYDDTYLVVDALDECMDQGELLGILNDILAAQVDGLRIFLASRHTVDIAAVLDSKVVHTVEASSEDVGRDIVNFVQAQLSVPKLRKWPASLRNEIQDSLVSGAGGMFRWVDCQLGILGKCVTIKDVRKALKALLKSLSETYALTLDRIDEHHSEYAIKVLMWLAISPKPLEIREAADILAVNFESEGGPVYDEDLRVLDPTEIPTMCTSLVATATTCLRTLNGDLEKTIELHLAHYTVREYLLSEAFFSRLRHTIRCANKPQVHAFVAKTSLAYLLSMSETLTDELRKDRPLSRQAAEFWVYHYLESQKETSLESLVLQLFRDNGQTETYRNWCKLSDPSKPWRGPDLRRSWFPAPLYYASFEGLEPLVLALLKAGADPNTAGEIHKTCLQAAACNGHFSIVCALLEAGADPNGGELLLKHGADPNKTSYADATALTIAARRNHIEVVRQLLNGGADPNRYHPKPTDVNPLEAASSRGYKDCVALMLPKASQETALGGLEKAYRAGVDRDMLKIFIEFVPDGVLNYAAALGYEDLVAELLDRGAKPETKVNLGYRRHDAQASALVEACANGHLAIAKQLIDKGADVNIESSKSFADSYALASAARKGNAEVVKLLLTHGANVSASGRYGPALQIAAYEGHKEIVQILIEHGASLEDGTGSYGGPVQAAVPGDHVDILQLILKAGVDPNMMAGSCRISHGRMRLSGSPIQAAVACSNIHMVDFLLEHGANPNLCSNRRLLEGIGTPLSTAARDGNLDLVNRLLDAGADVNQPDQTSGSGPALFWAVEGGSLRVVSRLLDAGADPNAPWRTSIRSQATILAEACMRENTLVIEALLKAGADIHQYSGFRENNEPPIHTAARCGNVDVIRVLIKHGANVNEQSQGGWTALHKAARGSRHDILRVLLLESKADPSLPLENGSLPIHSAASWNSPECLELLVQAGSDINARNKTGRTPLHWAADIGAPRAVEWLLQNGADDRVEEHGTNMTARDYAELKMLVAESWAKSNKTEVLEMFDRHANKAAGSLNADC</sequence>
<keyword evidence="6" id="KW-1185">Reference proteome</keyword>
<reference evidence="5 6" key="1">
    <citation type="submission" date="2018-05" db="EMBL/GenBank/DDBJ databases">
        <title>Draft genome sequence of Scytalidium lignicola DSM 105466, a ubiquitous saprotrophic fungus.</title>
        <authorList>
            <person name="Buettner E."/>
            <person name="Gebauer A.M."/>
            <person name="Hofrichter M."/>
            <person name="Liers C."/>
            <person name="Kellner H."/>
        </authorList>
    </citation>
    <scope>NUCLEOTIDE SEQUENCE [LARGE SCALE GENOMIC DNA]</scope>
    <source>
        <strain evidence="5 6">DSM 105466</strain>
    </source>
</reference>
<dbReference type="InterPro" id="IPR036770">
    <property type="entry name" value="Ankyrin_rpt-contain_sf"/>
</dbReference>
<dbReference type="Gene3D" id="1.25.40.20">
    <property type="entry name" value="Ankyrin repeat-containing domain"/>
    <property type="match status" value="5"/>
</dbReference>
<dbReference type="Pfam" id="PF13637">
    <property type="entry name" value="Ank_4"/>
    <property type="match status" value="1"/>
</dbReference>
<dbReference type="InterPro" id="IPR027417">
    <property type="entry name" value="P-loop_NTPase"/>
</dbReference>
<dbReference type="SUPFAM" id="SSF52540">
    <property type="entry name" value="P-loop containing nucleoside triphosphate hydrolases"/>
    <property type="match status" value="1"/>
</dbReference>